<keyword evidence="2" id="KW-0813">Transport</keyword>
<dbReference type="PROSITE" id="PS50267">
    <property type="entry name" value="NA_NEUROTRAN_SYMP_3"/>
    <property type="match status" value="1"/>
</dbReference>
<dbReference type="EMBL" id="NIBG01000029">
    <property type="protein sequence ID" value="PAB57048.1"/>
    <property type="molecule type" value="Genomic_DNA"/>
</dbReference>
<feature type="transmembrane region" description="Helical" evidence="6">
    <location>
        <begin position="375"/>
        <end position="395"/>
    </location>
</feature>
<organism evidence="7 8">
    <name type="scientific">Anaeromicrobium sediminis</name>
    <dbReference type="NCBI Taxonomy" id="1478221"/>
    <lineage>
        <taxon>Bacteria</taxon>
        <taxon>Bacillati</taxon>
        <taxon>Bacillota</taxon>
        <taxon>Clostridia</taxon>
        <taxon>Peptostreptococcales</taxon>
        <taxon>Thermotaleaceae</taxon>
        <taxon>Anaeromicrobium</taxon>
    </lineage>
</organism>
<keyword evidence="5 6" id="KW-0472">Membrane</keyword>
<protein>
    <submittedName>
        <fullName evidence="7">Sodium-dependent transporter</fullName>
    </submittedName>
</protein>
<evidence type="ECO:0000256" key="2">
    <source>
        <dbReference type="ARBA" id="ARBA00022448"/>
    </source>
</evidence>
<keyword evidence="3 6" id="KW-0812">Transmembrane</keyword>
<dbReference type="Proteomes" id="UP000216024">
    <property type="component" value="Unassembled WGS sequence"/>
</dbReference>
<proteinExistence type="predicted"/>
<feature type="transmembrane region" description="Helical" evidence="6">
    <location>
        <begin position="254"/>
        <end position="278"/>
    </location>
</feature>
<feature type="transmembrane region" description="Helical" evidence="6">
    <location>
        <begin position="345"/>
        <end position="363"/>
    </location>
</feature>
<feature type="transmembrane region" description="Helical" evidence="6">
    <location>
        <begin position="45"/>
        <end position="67"/>
    </location>
</feature>
<dbReference type="NCBIfam" id="NF037979">
    <property type="entry name" value="Na_transp"/>
    <property type="match status" value="1"/>
</dbReference>
<sequence length="440" mass="47849">MEQNNSRETWSSKLGFVLACIGSAIGLGNIWMFPWRLGQFGGAAFLIPYLLFVFVLGTTGLMGEFAFGRSQQRGAIGAFEKVFKEKKLSGGTLIGTIPVVAQTGVFIFYSVVVGWVLRFFVFALKNEFPTMDINTAFENFAGHTESVGWTIGAILITLCIVTLGVKSGIEKVNKVIMPALFGIFIMLMINTLLLKGSMEGVKYLLLPDWSYLLRIDTWVMALGQAFFTVSLGGAGMVVLGSYLPKDMDIPSSAFSTALFDTLAALMAAFIIIPAAFAFDLDPGAGPQLLFITMPRVFNMMGGGYVFGILFFLCLVFAAISTEIVLMEVAVEAFMDKFGIKRTSSAMLTAFIGSIAAGLLSTNMEWFGKFADVVTIYLLPFSALLGAIAFFWIYGIDRARNEVNMGAKIKMVKGWEILAKYIFVFTATAVLVLGILYGGIG</sequence>
<name>A0A267MDN6_9FIRM</name>
<feature type="transmembrane region" description="Helical" evidence="6">
    <location>
        <begin position="147"/>
        <end position="165"/>
    </location>
</feature>
<dbReference type="RefSeq" id="WP_095135673.1">
    <property type="nucleotide sequence ID" value="NZ_NIBG01000029.1"/>
</dbReference>
<feature type="transmembrane region" description="Helical" evidence="6">
    <location>
        <begin position="416"/>
        <end position="439"/>
    </location>
</feature>
<evidence type="ECO:0000313" key="8">
    <source>
        <dbReference type="Proteomes" id="UP000216024"/>
    </source>
</evidence>
<reference evidence="7 8" key="1">
    <citation type="submission" date="2017-06" db="EMBL/GenBank/DDBJ databases">
        <title>Draft genome sequence of anaerobic fermentative bacterium Anaeromicrobium sediminis DY2726D isolated from West Pacific Ocean sediments.</title>
        <authorList>
            <person name="Zeng X."/>
        </authorList>
    </citation>
    <scope>NUCLEOTIDE SEQUENCE [LARGE SCALE GENOMIC DNA]</scope>
    <source>
        <strain evidence="7 8">DY2726D</strain>
    </source>
</reference>
<feature type="transmembrane region" description="Helical" evidence="6">
    <location>
        <begin position="218"/>
        <end position="242"/>
    </location>
</feature>
<keyword evidence="8" id="KW-1185">Reference proteome</keyword>
<evidence type="ECO:0000256" key="4">
    <source>
        <dbReference type="ARBA" id="ARBA00022989"/>
    </source>
</evidence>
<accession>A0A267MDN6</accession>
<feature type="transmembrane region" description="Helical" evidence="6">
    <location>
        <begin position="303"/>
        <end position="325"/>
    </location>
</feature>
<comment type="subcellular location">
    <subcellularLocation>
        <location evidence="1">Membrane</location>
        <topology evidence="1">Multi-pass membrane protein</topology>
    </subcellularLocation>
</comment>
<keyword evidence="4 6" id="KW-1133">Transmembrane helix</keyword>
<feature type="transmembrane region" description="Helical" evidence="6">
    <location>
        <begin position="12"/>
        <end position="33"/>
    </location>
</feature>
<dbReference type="InterPro" id="IPR000175">
    <property type="entry name" value="Na/ntran_symport"/>
</dbReference>
<feature type="transmembrane region" description="Helical" evidence="6">
    <location>
        <begin position="177"/>
        <end position="198"/>
    </location>
</feature>
<comment type="caution">
    <text evidence="7">The sequence shown here is derived from an EMBL/GenBank/DDBJ whole genome shotgun (WGS) entry which is preliminary data.</text>
</comment>
<gene>
    <name evidence="7" type="ORF">CCE28_19910</name>
</gene>
<feature type="transmembrane region" description="Helical" evidence="6">
    <location>
        <begin position="88"/>
        <end position="121"/>
    </location>
</feature>
<evidence type="ECO:0000256" key="5">
    <source>
        <dbReference type="ARBA" id="ARBA00023136"/>
    </source>
</evidence>
<dbReference type="CDD" id="cd10336">
    <property type="entry name" value="SLC6sbd_Tyt1-Like"/>
    <property type="match status" value="1"/>
</dbReference>
<evidence type="ECO:0000313" key="7">
    <source>
        <dbReference type="EMBL" id="PAB57048.1"/>
    </source>
</evidence>
<evidence type="ECO:0000256" key="6">
    <source>
        <dbReference type="SAM" id="Phobius"/>
    </source>
</evidence>
<dbReference type="InterPro" id="IPR047218">
    <property type="entry name" value="YocR/YhdH-like"/>
</dbReference>
<dbReference type="GO" id="GO:0016020">
    <property type="term" value="C:membrane"/>
    <property type="evidence" value="ECO:0007669"/>
    <property type="project" value="UniProtKB-SubCell"/>
</dbReference>
<dbReference type="PANTHER" id="PTHR42948:SF1">
    <property type="entry name" value="TRANSPORTER"/>
    <property type="match status" value="1"/>
</dbReference>
<dbReference type="InterPro" id="IPR037272">
    <property type="entry name" value="SNS_sf"/>
</dbReference>
<dbReference type="PRINTS" id="PR00176">
    <property type="entry name" value="NANEUSMPORT"/>
</dbReference>
<evidence type="ECO:0000256" key="1">
    <source>
        <dbReference type="ARBA" id="ARBA00004141"/>
    </source>
</evidence>
<dbReference type="SUPFAM" id="SSF161070">
    <property type="entry name" value="SNF-like"/>
    <property type="match status" value="1"/>
</dbReference>
<dbReference type="OrthoDB" id="9762833at2"/>
<dbReference type="Pfam" id="PF00209">
    <property type="entry name" value="SNF"/>
    <property type="match status" value="2"/>
</dbReference>
<dbReference type="AlphaFoldDB" id="A0A267MDN6"/>
<dbReference type="PANTHER" id="PTHR42948">
    <property type="entry name" value="TRANSPORTER"/>
    <property type="match status" value="1"/>
</dbReference>
<evidence type="ECO:0000256" key="3">
    <source>
        <dbReference type="ARBA" id="ARBA00022692"/>
    </source>
</evidence>